<dbReference type="GO" id="GO:1990904">
    <property type="term" value="C:ribonucleoprotein complex"/>
    <property type="evidence" value="ECO:0007669"/>
    <property type="project" value="UniProtKB-KW"/>
</dbReference>
<keyword evidence="7" id="KW-1185">Reference proteome</keyword>
<dbReference type="GO" id="GO:0005840">
    <property type="term" value="C:ribosome"/>
    <property type="evidence" value="ECO:0007669"/>
    <property type="project" value="UniProtKB-KW"/>
</dbReference>
<dbReference type="Pfam" id="PF01197">
    <property type="entry name" value="Ribosomal_L31"/>
    <property type="match status" value="1"/>
</dbReference>
<evidence type="ECO:0000256" key="1">
    <source>
        <dbReference type="ARBA" id="ARBA00009296"/>
    </source>
</evidence>
<evidence type="ECO:0000256" key="5">
    <source>
        <dbReference type="SAM" id="MobiDB-lite"/>
    </source>
</evidence>
<feature type="region of interest" description="Disordered" evidence="5">
    <location>
        <begin position="109"/>
        <end position="148"/>
    </location>
</feature>
<dbReference type="PANTHER" id="PTHR33280">
    <property type="entry name" value="50S RIBOSOMAL PROTEIN L31, CHLOROPLASTIC"/>
    <property type="match status" value="1"/>
</dbReference>
<dbReference type="PANTHER" id="PTHR33280:SF1">
    <property type="entry name" value="LARGE RIBOSOMAL SUBUNIT PROTEIN BL31C"/>
    <property type="match status" value="1"/>
</dbReference>
<dbReference type="SUPFAM" id="SSF143800">
    <property type="entry name" value="L28p-like"/>
    <property type="match status" value="1"/>
</dbReference>
<dbReference type="GO" id="GO:0003735">
    <property type="term" value="F:structural constituent of ribosome"/>
    <property type="evidence" value="ECO:0007669"/>
    <property type="project" value="InterPro"/>
</dbReference>
<dbReference type="STRING" id="3076.A0A2P6TNB9"/>
<evidence type="ECO:0000313" key="7">
    <source>
        <dbReference type="Proteomes" id="UP000239899"/>
    </source>
</evidence>
<protein>
    <recommendedName>
        <fullName evidence="4">50S ribosomal protein L31</fullName>
    </recommendedName>
</protein>
<evidence type="ECO:0000256" key="3">
    <source>
        <dbReference type="ARBA" id="ARBA00023274"/>
    </source>
</evidence>
<dbReference type="NCBIfam" id="NF001809">
    <property type="entry name" value="PRK00528.1"/>
    <property type="match status" value="1"/>
</dbReference>
<accession>A0A2P6TNB9</accession>
<proteinExistence type="inferred from homology"/>
<dbReference type="Proteomes" id="UP000239899">
    <property type="component" value="Unassembled WGS sequence"/>
</dbReference>
<evidence type="ECO:0000256" key="4">
    <source>
        <dbReference type="RuleBase" id="RU000564"/>
    </source>
</evidence>
<dbReference type="InterPro" id="IPR034704">
    <property type="entry name" value="Ribosomal_bL28/bL31-like_sf"/>
</dbReference>
<keyword evidence="2 4" id="KW-0689">Ribosomal protein</keyword>
<gene>
    <name evidence="6" type="ORF">C2E21_5398</name>
</gene>
<dbReference type="PRINTS" id="PR01249">
    <property type="entry name" value="RIBOSOMALL31"/>
</dbReference>
<comment type="similarity">
    <text evidence="1">Belongs to the bacterial ribosomal protein bL31 family. Type A subfamily.</text>
</comment>
<dbReference type="Gene3D" id="4.10.830.30">
    <property type="entry name" value="Ribosomal protein L31"/>
    <property type="match status" value="1"/>
</dbReference>
<feature type="compositionally biased region" description="Polar residues" evidence="5">
    <location>
        <begin position="1"/>
        <end position="10"/>
    </location>
</feature>
<dbReference type="NCBIfam" id="TIGR00105">
    <property type="entry name" value="L31"/>
    <property type="match status" value="1"/>
</dbReference>
<dbReference type="InterPro" id="IPR002150">
    <property type="entry name" value="Ribosomal_bL31"/>
</dbReference>
<evidence type="ECO:0000256" key="2">
    <source>
        <dbReference type="ARBA" id="ARBA00022980"/>
    </source>
</evidence>
<keyword evidence="3 4" id="KW-0687">Ribonucleoprotein</keyword>
<dbReference type="GO" id="GO:0006412">
    <property type="term" value="P:translation"/>
    <property type="evidence" value="ECO:0007669"/>
    <property type="project" value="InterPro"/>
</dbReference>
<evidence type="ECO:0000313" key="6">
    <source>
        <dbReference type="EMBL" id="PRW50813.1"/>
    </source>
</evidence>
<dbReference type="InterPro" id="IPR042105">
    <property type="entry name" value="Ribosomal_bL31_sf"/>
</dbReference>
<organism evidence="6 7">
    <name type="scientific">Chlorella sorokiniana</name>
    <name type="common">Freshwater green alga</name>
    <dbReference type="NCBI Taxonomy" id="3076"/>
    <lineage>
        <taxon>Eukaryota</taxon>
        <taxon>Viridiplantae</taxon>
        <taxon>Chlorophyta</taxon>
        <taxon>core chlorophytes</taxon>
        <taxon>Trebouxiophyceae</taxon>
        <taxon>Chlorellales</taxon>
        <taxon>Chlorellaceae</taxon>
        <taxon>Chlorella clade</taxon>
        <taxon>Chlorella</taxon>
    </lineage>
</organism>
<feature type="region of interest" description="Disordered" evidence="5">
    <location>
        <begin position="1"/>
        <end position="21"/>
    </location>
</feature>
<name>A0A2P6TNB9_CHLSO</name>
<sequence length="148" mass="15974">MQALASSSVRPSAAFRPAVQPRQRQVAAMAKKGLHPEWHSDAKVICNGEEVLTTSGTQGSYTVDIWSGNHPFFQGNTSTVVTDEGRVNRFKRRFAGLESLATVETISSQQAAKKAGKQFSSRAPWKRGGATAIAQPPPRRSSPLRPSA</sequence>
<dbReference type="AlphaFoldDB" id="A0A2P6TNB9"/>
<comment type="caution">
    <text evidence="6">The sequence shown here is derived from an EMBL/GenBank/DDBJ whole genome shotgun (WGS) entry which is preliminary data.</text>
</comment>
<reference evidence="6 7" key="1">
    <citation type="journal article" date="2018" name="Plant J.">
        <title>Genome sequences of Chlorella sorokiniana UTEX 1602 and Micractinium conductrix SAG 241.80: implications to maltose excretion by a green alga.</title>
        <authorList>
            <person name="Arriola M.B."/>
            <person name="Velmurugan N."/>
            <person name="Zhang Y."/>
            <person name="Plunkett M.H."/>
            <person name="Hondzo H."/>
            <person name="Barney B.M."/>
        </authorList>
    </citation>
    <scope>NUCLEOTIDE SEQUENCE [LARGE SCALE GENOMIC DNA]</scope>
    <source>
        <strain evidence="7">UTEX 1602</strain>
    </source>
</reference>
<dbReference type="EMBL" id="LHPG02000010">
    <property type="protein sequence ID" value="PRW50813.1"/>
    <property type="molecule type" value="Genomic_DNA"/>
</dbReference>
<dbReference type="OrthoDB" id="793at2759"/>